<evidence type="ECO:0000313" key="2">
    <source>
        <dbReference type="Proteomes" id="UP001375743"/>
    </source>
</evidence>
<comment type="caution">
    <text evidence="1">The sequence shown here is derived from an EMBL/GenBank/DDBJ whole genome shotgun (WGS) entry which is preliminary data.</text>
</comment>
<dbReference type="Proteomes" id="UP001375743">
    <property type="component" value="Unassembled WGS sequence"/>
</dbReference>
<proteinExistence type="predicted"/>
<reference evidence="1 2" key="1">
    <citation type="submission" date="2024-01" db="EMBL/GenBank/DDBJ databases">
        <title>Multi-omics insights into the function and evolution of sodium benzoate biodegradation pathways in Benzoatithermus flavus gen. nov., sp. nov. from hot spring.</title>
        <authorList>
            <person name="Hu C.-J."/>
            <person name="Li W.-J."/>
        </authorList>
    </citation>
    <scope>NUCLEOTIDE SEQUENCE [LARGE SCALE GENOMIC DNA]</scope>
    <source>
        <strain evidence="1 2">SYSU G07066</strain>
    </source>
</reference>
<sequence length="122" mass="12879">MALPLVATAAERDERAGHPDERYALSAAHQSGRFVAWRLDRFDGRVSACLRAGTQSLVCSAWSAPAAPAATGPFAINAENSSPVGTLWVWRIDSESGRLDYCTLPCCQDLAAVAPSCTSSAP</sequence>
<name>A0ABU8XZ21_9PROT</name>
<accession>A0ABU8XZ21</accession>
<keyword evidence="2" id="KW-1185">Reference proteome</keyword>
<gene>
    <name evidence="1" type="ORF">U1T56_20745</name>
</gene>
<evidence type="ECO:0000313" key="1">
    <source>
        <dbReference type="EMBL" id="MEK0085589.1"/>
    </source>
</evidence>
<organism evidence="1 2">
    <name type="scientific">Benzoatithermus flavus</name>
    <dbReference type="NCBI Taxonomy" id="3108223"/>
    <lineage>
        <taxon>Bacteria</taxon>
        <taxon>Pseudomonadati</taxon>
        <taxon>Pseudomonadota</taxon>
        <taxon>Alphaproteobacteria</taxon>
        <taxon>Geminicoccales</taxon>
        <taxon>Geminicoccaceae</taxon>
        <taxon>Benzoatithermus</taxon>
    </lineage>
</organism>
<protein>
    <submittedName>
        <fullName evidence="1">Uncharacterized protein</fullName>
    </submittedName>
</protein>
<dbReference type="RefSeq" id="WP_418161439.1">
    <property type="nucleotide sequence ID" value="NZ_JBBLZC010000030.1"/>
</dbReference>
<dbReference type="EMBL" id="JBBLZC010000030">
    <property type="protein sequence ID" value="MEK0085589.1"/>
    <property type="molecule type" value="Genomic_DNA"/>
</dbReference>